<evidence type="ECO:0000256" key="3">
    <source>
        <dbReference type="ARBA" id="ARBA00022723"/>
    </source>
</evidence>
<protein>
    <recommendedName>
        <fullName evidence="7">4Fe-4S ferredoxin-type domain-containing protein</fullName>
    </recommendedName>
</protein>
<evidence type="ECO:0000259" key="7">
    <source>
        <dbReference type="PROSITE" id="PS51379"/>
    </source>
</evidence>
<dbReference type="Gene3D" id="1.10.1060.10">
    <property type="entry name" value="Alpha-helical ferredoxin"/>
    <property type="match status" value="1"/>
</dbReference>
<keyword evidence="4" id="KW-0249">Electron transport</keyword>
<dbReference type="Proteomes" id="UP000032233">
    <property type="component" value="Unassembled WGS sequence"/>
</dbReference>
<dbReference type="SUPFAM" id="SSF46548">
    <property type="entry name" value="alpha-helical ferredoxin"/>
    <property type="match status" value="1"/>
</dbReference>
<dbReference type="STRING" id="1429043.X474_25270"/>
<reference evidence="8 9" key="1">
    <citation type="submission" date="2013-11" db="EMBL/GenBank/DDBJ databases">
        <title>Metagenomic analysis of a methanogenic consortium involved in long chain n-alkane degradation.</title>
        <authorList>
            <person name="Davidova I.A."/>
            <person name="Callaghan A.V."/>
            <person name="Wawrik B."/>
            <person name="Pruitt S."/>
            <person name="Marks C."/>
            <person name="Duncan K.E."/>
            <person name="Suflita J.M."/>
        </authorList>
    </citation>
    <scope>NUCLEOTIDE SEQUENCE [LARGE SCALE GENOMIC DNA]</scope>
    <source>
        <strain evidence="8 9">SPR</strain>
    </source>
</reference>
<evidence type="ECO:0000256" key="2">
    <source>
        <dbReference type="ARBA" id="ARBA00022485"/>
    </source>
</evidence>
<dbReference type="InterPro" id="IPR017896">
    <property type="entry name" value="4Fe4S_Fe-S-bd"/>
</dbReference>
<proteinExistence type="predicted"/>
<dbReference type="Pfam" id="PF02754">
    <property type="entry name" value="CCG"/>
    <property type="match status" value="1"/>
</dbReference>
<dbReference type="InterPro" id="IPR017900">
    <property type="entry name" value="4Fe4S_Fe_S_CS"/>
</dbReference>
<evidence type="ECO:0000256" key="1">
    <source>
        <dbReference type="ARBA" id="ARBA00022448"/>
    </source>
</evidence>
<comment type="caution">
    <text evidence="8">The sequence shown here is derived from an EMBL/GenBank/DDBJ whole genome shotgun (WGS) entry which is preliminary data.</text>
</comment>
<evidence type="ECO:0000256" key="4">
    <source>
        <dbReference type="ARBA" id="ARBA00022982"/>
    </source>
</evidence>
<keyword evidence="5" id="KW-0408">Iron</keyword>
<dbReference type="PROSITE" id="PS00198">
    <property type="entry name" value="4FE4S_FER_1"/>
    <property type="match status" value="1"/>
</dbReference>
<feature type="domain" description="4Fe-4S ferredoxin-type" evidence="7">
    <location>
        <begin position="59"/>
        <end position="88"/>
    </location>
</feature>
<dbReference type="InterPro" id="IPR009051">
    <property type="entry name" value="Helical_ferredxn"/>
</dbReference>
<dbReference type="OrthoDB" id="9786127at2"/>
<dbReference type="RefSeq" id="WP_044352279.1">
    <property type="nucleotide sequence ID" value="NZ_AZAC01000067.1"/>
</dbReference>
<organism evidence="8 9">
    <name type="scientific">Dethiosulfatarculus sandiegensis</name>
    <dbReference type="NCBI Taxonomy" id="1429043"/>
    <lineage>
        <taxon>Bacteria</taxon>
        <taxon>Pseudomonadati</taxon>
        <taxon>Thermodesulfobacteriota</taxon>
        <taxon>Desulfarculia</taxon>
        <taxon>Desulfarculales</taxon>
        <taxon>Desulfarculaceae</taxon>
        <taxon>Dethiosulfatarculus</taxon>
    </lineage>
</organism>
<keyword evidence="6" id="KW-0411">Iron-sulfur</keyword>
<sequence>MTGSRASIFPSILGLSNETLPFAPALREDLQACGLVMESMEDWQKIFLLAWHRLLNTHRDLGLYLETCLRCGACIDKCPYSRGGSNKNLTPLGRMELAAALTREHFNFRGAFRKSDFNRFNLSVQTLTAWYSSFFSCALCRRCSLYCPLGLDPAAIVRSCREVLTELGLIPQTLVKALKSYMTYGNAQNISPEDWTRTNASLEQRLEKDHAQKIKCPVDEYGAEILFLPSALDLKEHETTFAGYAKAFFAAGVSWTTSTHAADADNPGYFLNYRTMARLNKRILEAARELKVRYIIWGESGHGWQIAKNYMLAMHGSWSEGGYLKAPGPLHFYQWAWHLWRRGAFDSYLNREANDKRIVTLHDPCQYGRSTGLLQEPRELLRASCNFYYEMPAKYSGENTLCCGGGCRAIADQTEEIVSASLPLAKVIASMRGNVGVNCLATGCAQCKTALKKILARYGLELDVSGVAALFGNALMSNEPDQKGDDKV</sequence>
<dbReference type="Pfam" id="PF13183">
    <property type="entry name" value="Fer4_8"/>
    <property type="match status" value="1"/>
</dbReference>
<keyword evidence="2" id="KW-0004">4Fe-4S</keyword>
<dbReference type="GO" id="GO:0051539">
    <property type="term" value="F:4 iron, 4 sulfur cluster binding"/>
    <property type="evidence" value="ECO:0007669"/>
    <property type="project" value="UniProtKB-KW"/>
</dbReference>
<keyword evidence="9" id="KW-1185">Reference proteome</keyword>
<evidence type="ECO:0000313" key="8">
    <source>
        <dbReference type="EMBL" id="KIX11198.1"/>
    </source>
</evidence>
<evidence type="ECO:0000256" key="5">
    <source>
        <dbReference type="ARBA" id="ARBA00023004"/>
    </source>
</evidence>
<dbReference type="GO" id="GO:0046872">
    <property type="term" value="F:metal ion binding"/>
    <property type="evidence" value="ECO:0007669"/>
    <property type="project" value="UniProtKB-KW"/>
</dbReference>
<dbReference type="AlphaFoldDB" id="A0A0D2HKL6"/>
<name>A0A0D2HKL6_9BACT</name>
<dbReference type="PROSITE" id="PS51379">
    <property type="entry name" value="4FE4S_FER_2"/>
    <property type="match status" value="1"/>
</dbReference>
<evidence type="ECO:0000313" key="9">
    <source>
        <dbReference type="Proteomes" id="UP000032233"/>
    </source>
</evidence>
<keyword evidence="3" id="KW-0479">Metal-binding</keyword>
<dbReference type="InParanoid" id="A0A0D2HKL6"/>
<dbReference type="EMBL" id="AZAC01000067">
    <property type="protein sequence ID" value="KIX11198.1"/>
    <property type="molecule type" value="Genomic_DNA"/>
</dbReference>
<evidence type="ECO:0000256" key="6">
    <source>
        <dbReference type="ARBA" id="ARBA00023014"/>
    </source>
</evidence>
<dbReference type="PANTHER" id="PTHR43551:SF1">
    <property type="entry name" value="HETERODISULFIDE REDUCTASE"/>
    <property type="match status" value="1"/>
</dbReference>
<dbReference type="InterPro" id="IPR004017">
    <property type="entry name" value="Cys_rich_dom"/>
</dbReference>
<gene>
    <name evidence="8" type="ORF">X474_25270</name>
</gene>
<keyword evidence="1" id="KW-0813">Transport</keyword>
<dbReference type="GO" id="GO:0016491">
    <property type="term" value="F:oxidoreductase activity"/>
    <property type="evidence" value="ECO:0007669"/>
    <property type="project" value="UniProtKB-ARBA"/>
</dbReference>
<dbReference type="PANTHER" id="PTHR43551">
    <property type="entry name" value="FUMARATE REDUCTASE IRON-SULFUR SUBUNIT"/>
    <property type="match status" value="1"/>
</dbReference>
<accession>A0A0D2HKL6</accession>